<accession>A0A1I5V0X9</accession>
<evidence type="ECO:0000256" key="1">
    <source>
        <dbReference type="SAM" id="SignalP"/>
    </source>
</evidence>
<evidence type="ECO:0000313" key="3">
    <source>
        <dbReference type="Proteomes" id="UP000199029"/>
    </source>
</evidence>
<reference evidence="3" key="1">
    <citation type="submission" date="2016-10" db="EMBL/GenBank/DDBJ databases">
        <authorList>
            <person name="Varghese N."/>
            <person name="Submissions S."/>
        </authorList>
    </citation>
    <scope>NUCLEOTIDE SEQUENCE [LARGE SCALE GENOMIC DNA]</scope>
    <source>
        <strain evidence="3">OR362-8,ATCC BAA-1266,JCM 13504</strain>
    </source>
</reference>
<gene>
    <name evidence="2" type="ORF">SAMN04515668_1147</name>
</gene>
<dbReference type="RefSeq" id="WP_092669838.1">
    <property type="nucleotide sequence ID" value="NZ_FOXS01000001.1"/>
</dbReference>
<organism evidence="2 3">
    <name type="scientific">Hymenobacter arizonensis</name>
    <name type="common">Siccationidurans arizonensis</name>
    <dbReference type="NCBI Taxonomy" id="1227077"/>
    <lineage>
        <taxon>Bacteria</taxon>
        <taxon>Pseudomonadati</taxon>
        <taxon>Bacteroidota</taxon>
        <taxon>Cytophagia</taxon>
        <taxon>Cytophagales</taxon>
        <taxon>Hymenobacteraceae</taxon>
        <taxon>Hymenobacter</taxon>
    </lineage>
</organism>
<protein>
    <recommendedName>
        <fullName evidence="4">DUF4468 domain-containing protein</fullName>
    </recommendedName>
</protein>
<keyword evidence="1" id="KW-0732">Signal</keyword>
<evidence type="ECO:0008006" key="4">
    <source>
        <dbReference type="Google" id="ProtNLM"/>
    </source>
</evidence>
<dbReference type="Proteomes" id="UP000199029">
    <property type="component" value="Unassembled WGS sequence"/>
</dbReference>
<feature type="chain" id="PRO_5011699600" description="DUF4468 domain-containing protein" evidence="1">
    <location>
        <begin position="24"/>
        <end position="194"/>
    </location>
</feature>
<feature type="signal peptide" evidence="1">
    <location>
        <begin position="1"/>
        <end position="23"/>
    </location>
</feature>
<sequence length="194" mass="21920">MTKALLVFFLLALCSCDRGLSLAEEKHYQTNQAKAKEAVSTWIRNNAIHPGSYEPLAFSDYSESFTTVSYGQKETGSETYKIKHTHYILGKDSVQSHFSGYFILLSDFSVNVIEQNDTNSLGGEFPPQTQIWSSRFGNVLSKKDSLYYAKKQKEVTRNLITELEQGLESGNLHTEDPKDATILKNLLQQVQKKP</sequence>
<dbReference type="EMBL" id="FOXS01000001">
    <property type="protein sequence ID" value="SFQ01062.1"/>
    <property type="molecule type" value="Genomic_DNA"/>
</dbReference>
<evidence type="ECO:0000313" key="2">
    <source>
        <dbReference type="EMBL" id="SFQ01062.1"/>
    </source>
</evidence>
<proteinExistence type="predicted"/>
<dbReference type="STRING" id="1227077.SAMN04515668_1147"/>
<keyword evidence="3" id="KW-1185">Reference proteome</keyword>
<name>A0A1I5V0X9_HYMAR</name>
<dbReference type="AlphaFoldDB" id="A0A1I5V0X9"/>
<dbReference type="PROSITE" id="PS51257">
    <property type="entry name" value="PROKAR_LIPOPROTEIN"/>
    <property type="match status" value="1"/>
</dbReference>